<dbReference type="PANTHER" id="PTHR47481:SF22">
    <property type="entry name" value="RETROTRANSPOSON GAG DOMAIN-CONTAINING PROTEIN"/>
    <property type="match status" value="1"/>
</dbReference>
<evidence type="ECO:0000313" key="3">
    <source>
        <dbReference type="Proteomes" id="UP001152523"/>
    </source>
</evidence>
<evidence type="ECO:0008006" key="4">
    <source>
        <dbReference type="Google" id="ProtNLM"/>
    </source>
</evidence>
<feature type="region of interest" description="Disordered" evidence="1">
    <location>
        <begin position="201"/>
        <end position="223"/>
    </location>
</feature>
<evidence type="ECO:0000313" key="2">
    <source>
        <dbReference type="EMBL" id="CAH9098379.1"/>
    </source>
</evidence>
<reference evidence="2" key="1">
    <citation type="submission" date="2022-07" db="EMBL/GenBank/DDBJ databases">
        <authorList>
            <person name="Macas J."/>
            <person name="Novak P."/>
            <person name="Neumann P."/>
        </authorList>
    </citation>
    <scope>NUCLEOTIDE SEQUENCE</scope>
</reference>
<name>A0AAV0DCV4_9ASTE</name>
<sequence length="223" mass="24113">MEYFTIMQGFIDDLITIGHPLPDGQIMSYILTGFGSEFKETTGALRVLETPLPFASLRSHFLHAEMLAAGDISDTSITANYTQRRGSNNNYRGRGDRGRGGRGRSRQNTGVFSYQNGSSFNSQRIICQLCDKDGHTARQCYSMRAPSPTAHVADGSHTSGNNANWLLDTGATHHITSDLNNLAIHSDYNGSDSVMMGNGNGVPISHTGTTGSKDRGILGARPE</sequence>
<dbReference type="AlphaFoldDB" id="A0AAV0DCV4"/>
<feature type="region of interest" description="Disordered" evidence="1">
    <location>
        <begin position="80"/>
        <end position="114"/>
    </location>
</feature>
<proteinExistence type="predicted"/>
<accession>A0AAV0DCV4</accession>
<gene>
    <name evidence="2" type="ORF">CEPIT_LOCUS14388</name>
</gene>
<keyword evidence="3" id="KW-1185">Reference proteome</keyword>
<dbReference type="PANTHER" id="PTHR47481">
    <property type="match status" value="1"/>
</dbReference>
<organism evidence="2 3">
    <name type="scientific">Cuscuta epithymum</name>
    <dbReference type="NCBI Taxonomy" id="186058"/>
    <lineage>
        <taxon>Eukaryota</taxon>
        <taxon>Viridiplantae</taxon>
        <taxon>Streptophyta</taxon>
        <taxon>Embryophyta</taxon>
        <taxon>Tracheophyta</taxon>
        <taxon>Spermatophyta</taxon>
        <taxon>Magnoliopsida</taxon>
        <taxon>eudicotyledons</taxon>
        <taxon>Gunneridae</taxon>
        <taxon>Pentapetalae</taxon>
        <taxon>asterids</taxon>
        <taxon>lamiids</taxon>
        <taxon>Solanales</taxon>
        <taxon>Convolvulaceae</taxon>
        <taxon>Cuscuteae</taxon>
        <taxon>Cuscuta</taxon>
        <taxon>Cuscuta subgen. Cuscuta</taxon>
    </lineage>
</organism>
<comment type="caution">
    <text evidence="2">The sequence shown here is derived from an EMBL/GenBank/DDBJ whole genome shotgun (WGS) entry which is preliminary data.</text>
</comment>
<dbReference type="EMBL" id="CAMAPF010000099">
    <property type="protein sequence ID" value="CAH9098379.1"/>
    <property type="molecule type" value="Genomic_DNA"/>
</dbReference>
<feature type="compositionally biased region" description="Basic and acidic residues" evidence="1">
    <location>
        <begin position="212"/>
        <end position="223"/>
    </location>
</feature>
<dbReference type="Proteomes" id="UP001152523">
    <property type="component" value="Unassembled WGS sequence"/>
</dbReference>
<protein>
    <recommendedName>
        <fullName evidence="4">CCHC-type domain-containing protein</fullName>
    </recommendedName>
</protein>
<evidence type="ECO:0000256" key="1">
    <source>
        <dbReference type="SAM" id="MobiDB-lite"/>
    </source>
</evidence>